<dbReference type="PANTHER" id="PTHR47943:SF2">
    <property type="entry name" value="CYTOCHROME P450"/>
    <property type="match status" value="1"/>
</dbReference>
<keyword evidence="5 10" id="KW-0479">Metal-binding</keyword>
<dbReference type="EMBL" id="BTGU01000004">
    <property type="protein sequence ID" value="GMN33560.1"/>
    <property type="molecule type" value="Genomic_DNA"/>
</dbReference>
<dbReference type="GO" id="GO:0005506">
    <property type="term" value="F:iron ion binding"/>
    <property type="evidence" value="ECO:0007669"/>
    <property type="project" value="InterPro"/>
</dbReference>
<evidence type="ECO:0000256" key="8">
    <source>
        <dbReference type="ARBA" id="ARBA00023033"/>
    </source>
</evidence>
<evidence type="ECO:0000256" key="6">
    <source>
        <dbReference type="ARBA" id="ARBA00023002"/>
    </source>
</evidence>
<dbReference type="GO" id="GO:0016020">
    <property type="term" value="C:membrane"/>
    <property type="evidence" value="ECO:0007669"/>
    <property type="project" value="UniProtKB-SubCell"/>
</dbReference>
<keyword evidence="12" id="KW-0732">Signal</keyword>
<dbReference type="InterPro" id="IPR017972">
    <property type="entry name" value="Cyt_P450_CS"/>
</dbReference>
<evidence type="ECO:0000256" key="3">
    <source>
        <dbReference type="ARBA" id="ARBA00010617"/>
    </source>
</evidence>
<dbReference type="Gene3D" id="1.10.630.10">
    <property type="entry name" value="Cytochrome P450"/>
    <property type="match status" value="1"/>
</dbReference>
<dbReference type="GO" id="GO:0016705">
    <property type="term" value="F:oxidoreductase activity, acting on paired donors, with incorporation or reduction of molecular oxygen"/>
    <property type="evidence" value="ECO:0007669"/>
    <property type="project" value="InterPro"/>
</dbReference>
<dbReference type="InterPro" id="IPR036396">
    <property type="entry name" value="Cyt_P450_sf"/>
</dbReference>
<evidence type="ECO:0000256" key="10">
    <source>
        <dbReference type="PIRSR" id="PIRSR602401-1"/>
    </source>
</evidence>
<evidence type="ECO:0000256" key="7">
    <source>
        <dbReference type="ARBA" id="ARBA00023004"/>
    </source>
</evidence>
<keyword evidence="4 10" id="KW-0349">Heme</keyword>
<evidence type="ECO:0000256" key="5">
    <source>
        <dbReference type="ARBA" id="ARBA00022723"/>
    </source>
</evidence>
<keyword evidence="8 11" id="KW-0503">Monooxygenase</keyword>
<keyword evidence="9" id="KW-0472">Membrane</keyword>
<organism evidence="13 14">
    <name type="scientific">Ficus carica</name>
    <name type="common">Common fig</name>
    <dbReference type="NCBI Taxonomy" id="3494"/>
    <lineage>
        <taxon>Eukaryota</taxon>
        <taxon>Viridiplantae</taxon>
        <taxon>Streptophyta</taxon>
        <taxon>Embryophyta</taxon>
        <taxon>Tracheophyta</taxon>
        <taxon>Spermatophyta</taxon>
        <taxon>Magnoliopsida</taxon>
        <taxon>eudicotyledons</taxon>
        <taxon>Gunneridae</taxon>
        <taxon>Pentapetalae</taxon>
        <taxon>rosids</taxon>
        <taxon>fabids</taxon>
        <taxon>Rosales</taxon>
        <taxon>Moraceae</taxon>
        <taxon>Ficeae</taxon>
        <taxon>Ficus</taxon>
    </lineage>
</organism>
<evidence type="ECO:0000313" key="14">
    <source>
        <dbReference type="Proteomes" id="UP001187192"/>
    </source>
</evidence>
<protein>
    <recommendedName>
        <fullName evidence="15">Cytochrome P450</fullName>
    </recommendedName>
</protein>
<comment type="caution">
    <text evidence="13">The sequence shown here is derived from an EMBL/GenBank/DDBJ whole genome shotgun (WGS) entry which is preliminary data.</text>
</comment>
<dbReference type="AlphaFoldDB" id="A0AA87ZIJ6"/>
<evidence type="ECO:0000256" key="4">
    <source>
        <dbReference type="ARBA" id="ARBA00022617"/>
    </source>
</evidence>
<evidence type="ECO:0000256" key="12">
    <source>
        <dbReference type="SAM" id="SignalP"/>
    </source>
</evidence>
<dbReference type="FunFam" id="1.10.630.10:FF:000011">
    <property type="entry name" value="Cytochrome P450 83B1"/>
    <property type="match status" value="1"/>
</dbReference>
<proteinExistence type="inferred from homology"/>
<evidence type="ECO:0008006" key="15">
    <source>
        <dbReference type="Google" id="ProtNLM"/>
    </source>
</evidence>
<comment type="cofactor">
    <cofactor evidence="1 10">
        <name>heme</name>
        <dbReference type="ChEBI" id="CHEBI:30413"/>
    </cofactor>
</comment>
<dbReference type="PANTHER" id="PTHR47943">
    <property type="entry name" value="CYTOCHROME P450 93A3-LIKE"/>
    <property type="match status" value="1"/>
</dbReference>
<feature type="chain" id="PRO_5041714950" description="Cytochrome P450" evidence="12">
    <location>
        <begin position="20"/>
        <end position="499"/>
    </location>
</feature>
<dbReference type="CDD" id="cd11072">
    <property type="entry name" value="CYP71-like"/>
    <property type="match status" value="1"/>
</dbReference>
<evidence type="ECO:0000256" key="1">
    <source>
        <dbReference type="ARBA" id="ARBA00001971"/>
    </source>
</evidence>
<keyword evidence="7 10" id="KW-0408">Iron</keyword>
<reference evidence="13" key="1">
    <citation type="submission" date="2023-07" db="EMBL/GenBank/DDBJ databases">
        <title>draft genome sequence of fig (Ficus carica).</title>
        <authorList>
            <person name="Takahashi T."/>
            <person name="Nishimura K."/>
        </authorList>
    </citation>
    <scope>NUCLEOTIDE SEQUENCE</scope>
</reference>
<name>A0AA87ZIJ6_FICCA</name>
<dbReference type="PRINTS" id="PR00463">
    <property type="entry name" value="EP450I"/>
</dbReference>
<evidence type="ECO:0000256" key="11">
    <source>
        <dbReference type="RuleBase" id="RU000461"/>
    </source>
</evidence>
<dbReference type="InterPro" id="IPR002401">
    <property type="entry name" value="Cyt_P450_E_grp-I"/>
</dbReference>
<dbReference type="PROSITE" id="PS00086">
    <property type="entry name" value="CYTOCHROME_P450"/>
    <property type="match status" value="1"/>
</dbReference>
<dbReference type="InterPro" id="IPR001128">
    <property type="entry name" value="Cyt_P450"/>
</dbReference>
<evidence type="ECO:0000256" key="9">
    <source>
        <dbReference type="ARBA" id="ARBA00023136"/>
    </source>
</evidence>
<feature type="signal peptide" evidence="12">
    <location>
        <begin position="1"/>
        <end position="19"/>
    </location>
</feature>
<keyword evidence="6 11" id="KW-0560">Oxidoreductase</keyword>
<dbReference type="GO" id="GO:0004497">
    <property type="term" value="F:monooxygenase activity"/>
    <property type="evidence" value="ECO:0007669"/>
    <property type="project" value="UniProtKB-KW"/>
</dbReference>
<evidence type="ECO:0000313" key="13">
    <source>
        <dbReference type="EMBL" id="GMN33560.1"/>
    </source>
</evidence>
<accession>A0AA87ZIJ6</accession>
<dbReference type="Pfam" id="PF00067">
    <property type="entry name" value="p450"/>
    <property type="match status" value="1"/>
</dbReference>
<gene>
    <name evidence="13" type="ORF">TIFTF001_004223</name>
</gene>
<dbReference type="Proteomes" id="UP001187192">
    <property type="component" value="Unassembled WGS sequence"/>
</dbReference>
<comment type="similarity">
    <text evidence="3 11">Belongs to the cytochrome P450 family.</text>
</comment>
<dbReference type="GO" id="GO:0020037">
    <property type="term" value="F:heme binding"/>
    <property type="evidence" value="ECO:0007669"/>
    <property type="project" value="InterPro"/>
</dbReference>
<sequence length="499" mass="57076">MAWTWPILIVLIVVAYVLQAKLWKNTAKKKKLPPGPKGFPIFGSLHLLGKLPHHDMHKLAQKYGPIVHMRLGLVPTVIVSSAEAAELFLKTHDLVFATRPPHEAAKYITWEQKNVTFSPYGAYWRDMRKMCSLELLSNAKISSFKAMRKEEIGLLIDFIQKAARERVVVDLSSMIMSVNWDMSCRMVFGKKYSDEEFDERGFKAVIEETLYLTATPNLADYIPFIAPLDLQGLTKRMKHVGKVFDDFFDKIIEEHIRSKDEHGKTKDFVDVMLSFMGSAESEYRIERPNIKALMLDMLVASMDTSATMVEWAMSELIKHPRVLKKVQKELQTVVGMERMVEESDLEMLQYLDMVVKETFRLHPAAPLLLPRAAMEDCTVNGFHIPKKSRIVVNVWAIGRDPNAWTDPEKFVPERFAENSIDLKGRDFELIPFGSGRRGCPGLQLGLILVKLVLAQLVHCFDWELPNGMLPTEMDMTEVFGLTTPRAKHLLATPTYRLRK</sequence>
<dbReference type="SUPFAM" id="SSF48264">
    <property type="entry name" value="Cytochrome P450"/>
    <property type="match status" value="1"/>
</dbReference>
<keyword evidence="14" id="KW-1185">Reference proteome</keyword>
<feature type="binding site" description="axial binding residue" evidence="10">
    <location>
        <position position="439"/>
    </location>
    <ligand>
        <name>heme</name>
        <dbReference type="ChEBI" id="CHEBI:30413"/>
    </ligand>
    <ligandPart>
        <name>Fe</name>
        <dbReference type="ChEBI" id="CHEBI:18248"/>
    </ligandPart>
</feature>
<evidence type="ECO:0000256" key="2">
    <source>
        <dbReference type="ARBA" id="ARBA00004370"/>
    </source>
</evidence>
<comment type="subcellular location">
    <subcellularLocation>
        <location evidence="2">Membrane</location>
    </subcellularLocation>
</comment>
<dbReference type="PRINTS" id="PR00385">
    <property type="entry name" value="P450"/>
</dbReference>